<dbReference type="InterPro" id="IPR035996">
    <property type="entry name" value="4pyrrol_Methylase_sf"/>
</dbReference>
<dbReference type="GO" id="GO:0032259">
    <property type="term" value="P:methylation"/>
    <property type="evidence" value="ECO:0007669"/>
    <property type="project" value="UniProtKB-KW"/>
</dbReference>
<dbReference type="PANTHER" id="PTHR43182:SF1">
    <property type="entry name" value="COBALT-PRECORRIN-7 C(5)-METHYLTRANSFERASE"/>
    <property type="match status" value="1"/>
</dbReference>
<evidence type="ECO:0000256" key="3">
    <source>
        <dbReference type="ARBA" id="ARBA00022603"/>
    </source>
</evidence>
<accession>A0A7C9JTV7</accession>
<evidence type="ECO:0000256" key="2">
    <source>
        <dbReference type="ARBA" id="ARBA00022573"/>
    </source>
</evidence>
<dbReference type="InterPro" id="IPR050714">
    <property type="entry name" value="Cobalamin_biosynth_MTase"/>
</dbReference>
<dbReference type="SUPFAM" id="SSF53335">
    <property type="entry name" value="S-adenosyl-L-methionine-dependent methyltransferases"/>
    <property type="match status" value="1"/>
</dbReference>
<proteinExistence type="predicted"/>
<dbReference type="UniPathway" id="UPA00148"/>
<dbReference type="AlphaFoldDB" id="A0A7C9JTV7"/>
<dbReference type="InterPro" id="IPR014777">
    <property type="entry name" value="4pyrrole_Mease_sub1"/>
</dbReference>
<evidence type="ECO:0000256" key="5">
    <source>
        <dbReference type="ARBA" id="ARBA00022691"/>
    </source>
</evidence>
<sequence>MAEVNNAPWLTLLGWGEGGTQGLTAASRQALESAEVVFGARRHLRLLPPLNAEVIEWPVPFADGIAKLLNQRGRRVVMLVSNDPFWFGAGTTLAQHLSANEWQALPAPSTFSLAAARLGWPLEGCTCLGLHAKPLTRIRPYLHAGRRLLVLVRDGAAVTELAALVTSVGFGDTQLTLLESLGGDNERIRHCRSDASLPDDIAHPVAVGLEVAGNGPALPLTPGLPDHFFDHDGQITKQTIRAITLAALAPMPGERLWDIGTGSGSVAIEWLLTHTDNQAVGFEQNTERAARARSNAKSLGVDWLEVQEGRAPEVLNDTPLPDAVFIGGGLSQALLDDLWQRLPKGVRIVANAVTLESEALLAHWHQQAGGELLRLELANAAPIGTRRGWKASYPIVQWRGVR</sequence>
<dbReference type="EMBL" id="JAAEHK010000018">
    <property type="protein sequence ID" value="NDL71425.1"/>
    <property type="molecule type" value="Genomic_DNA"/>
</dbReference>
<dbReference type="Proteomes" id="UP000480312">
    <property type="component" value="Unassembled WGS sequence"/>
</dbReference>
<dbReference type="Pfam" id="PF00590">
    <property type="entry name" value="TP_methylase"/>
    <property type="match status" value="1"/>
</dbReference>
<dbReference type="NCBIfam" id="TIGR02467">
    <property type="entry name" value="CbiE"/>
    <property type="match status" value="1"/>
</dbReference>
<dbReference type="InterPro" id="IPR012818">
    <property type="entry name" value="CbiE"/>
</dbReference>
<evidence type="ECO:0000313" key="8">
    <source>
        <dbReference type="Proteomes" id="UP000480312"/>
    </source>
</evidence>
<reference evidence="7 8" key="1">
    <citation type="submission" date="2020-01" db="EMBL/GenBank/DDBJ databases">
        <title>Whole genome sequencing of Halomonas alkaliphila strain LS44.</title>
        <authorList>
            <person name="Kumar S."/>
            <person name="Paul D."/>
            <person name="Shouche Y."/>
            <person name="Suryavanshi M.V."/>
        </authorList>
    </citation>
    <scope>NUCLEOTIDE SEQUENCE [LARGE SCALE GENOMIC DNA]</scope>
    <source>
        <strain evidence="7 8">LS44</strain>
    </source>
</reference>
<keyword evidence="3 7" id="KW-0489">Methyltransferase</keyword>
<dbReference type="InterPro" id="IPR000878">
    <property type="entry name" value="4pyrrol_Mease"/>
</dbReference>
<comment type="caution">
    <text evidence="7">The sequence shown here is derived from an EMBL/GenBank/DDBJ whole genome shotgun (WGS) entry which is preliminary data.</text>
</comment>
<dbReference type="GO" id="GO:0009236">
    <property type="term" value="P:cobalamin biosynthetic process"/>
    <property type="evidence" value="ECO:0007669"/>
    <property type="project" value="UniProtKB-UniPathway"/>
</dbReference>
<keyword evidence="4 7" id="KW-0808">Transferase</keyword>
<dbReference type="InterPro" id="IPR029063">
    <property type="entry name" value="SAM-dependent_MTases_sf"/>
</dbReference>
<organism evidence="7 8">
    <name type="scientific">Vreelandella alkaliphila</name>
    <dbReference type="NCBI Taxonomy" id="272774"/>
    <lineage>
        <taxon>Bacteria</taxon>
        <taxon>Pseudomonadati</taxon>
        <taxon>Pseudomonadota</taxon>
        <taxon>Gammaproteobacteria</taxon>
        <taxon>Oceanospirillales</taxon>
        <taxon>Halomonadaceae</taxon>
        <taxon>Vreelandella</taxon>
    </lineage>
</organism>
<dbReference type="NCBIfam" id="TIGR02469">
    <property type="entry name" value="CbiT"/>
    <property type="match status" value="1"/>
</dbReference>
<dbReference type="Gene3D" id="3.40.1010.10">
    <property type="entry name" value="Cobalt-precorrin-4 Transmethylase, Domain 1"/>
    <property type="match status" value="1"/>
</dbReference>
<comment type="pathway">
    <text evidence="1">Cofactor biosynthesis; adenosylcobalamin biosynthesis.</text>
</comment>
<dbReference type="GO" id="GO:0008276">
    <property type="term" value="F:protein methyltransferase activity"/>
    <property type="evidence" value="ECO:0007669"/>
    <property type="project" value="InterPro"/>
</dbReference>
<protein>
    <submittedName>
        <fullName evidence="7">Precorrin-6y C5,15-methyltransferase (Decarboxylating) subunit CbiE</fullName>
    </submittedName>
</protein>
<dbReference type="RefSeq" id="WP_162219285.1">
    <property type="nucleotide sequence ID" value="NZ_JAAEHK010000018.1"/>
</dbReference>
<keyword evidence="5" id="KW-0949">S-adenosyl-L-methionine</keyword>
<evidence type="ECO:0000259" key="6">
    <source>
        <dbReference type="Pfam" id="PF00590"/>
    </source>
</evidence>
<evidence type="ECO:0000256" key="1">
    <source>
        <dbReference type="ARBA" id="ARBA00004953"/>
    </source>
</evidence>
<dbReference type="PANTHER" id="PTHR43182">
    <property type="entry name" value="COBALT-PRECORRIN-6B C(15)-METHYLTRANSFERASE (DECARBOXYLATING)"/>
    <property type="match status" value="1"/>
</dbReference>
<keyword evidence="2" id="KW-0169">Cobalamin biosynthesis</keyword>
<dbReference type="InterPro" id="IPR006365">
    <property type="entry name" value="Cbl_synth_CobL"/>
</dbReference>
<dbReference type="PIRSF" id="PIRSF036428">
    <property type="entry name" value="CobL"/>
    <property type="match status" value="1"/>
</dbReference>
<dbReference type="Gene3D" id="3.40.50.150">
    <property type="entry name" value="Vaccinia Virus protein VP39"/>
    <property type="match status" value="1"/>
</dbReference>
<feature type="domain" description="Tetrapyrrole methylase" evidence="6">
    <location>
        <begin position="10"/>
        <end position="192"/>
    </location>
</feature>
<evidence type="ECO:0000313" key="7">
    <source>
        <dbReference type="EMBL" id="NDL71425.1"/>
    </source>
</evidence>
<evidence type="ECO:0000256" key="4">
    <source>
        <dbReference type="ARBA" id="ARBA00022679"/>
    </source>
</evidence>
<dbReference type="CDD" id="cd11644">
    <property type="entry name" value="Precorrin-6Y-MT"/>
    <property type="match status" value="1"/>
</dbReference>
<name>A0A7C9JTV7_9GAMM</name>
<dbReference type="SUPFAM" id="SSF53790">
    <property type="entry name" value="Tetrapyrrole methylase"/>
    <property type="match status" value="1"/>
</dbReference>
<dbReference type="OrthoDB" id="9787825at2"/>
<dbReference type="InterPro" id="IPR014008">
    <property type="entry name" value="Cbl_synth_MTase_CbiT"/>
</dbReference>
<gene>
    <name evidence="7" type="primary">cbiE</name>
    <name evidence="7" type="ORF">GPL32_13025</name>
</gene>